<organism evidence="2 3">
    <name type="scientific">Blattamonas nauphoetae</name>
    <dbReference type="NCBI Taxonomy" id="2049346"/>
    <lineage>
        <taxon>Eukaryota</taxon>
        <taxon>Metamonada</taxon>
        <taxon>Preaxostyla</taxon>
        <taxon>Oxymonadida</taxon>
        <taxon>Blattamonas</taxon>
    </lineage>
</organism>
<protein>
    <submittedName>
        <fullName evidence="2">Uncharacterized protein</fullName>
    </submittedName>
</protein>
<accession>A0ABQ9XFI7</accession>
<gene>
    <name evidence="2" type="ORF">BLNAU_13847</name>
</gene>
<sequence length="109" mass="12187">MLNDEVSVRREMSSTPDPSAFDDEHDTKVVDWNTTEQPAPTLPDRIDPEAEEENAVNEHDVTERDAVLAMLMKDDDDDDTATDEKSSIERDREVPAETKNDPLSATVTA</sequence>
<dbReference type="Proteomes" id="UP001281761">
    <property type="component" value="Unassembled WGS sequence"/>
</dbReference>
<name>A0ABQ9XFI7_9EUKA</name>
<comment type="caution">
    <text evidence="2">The sequence shown here is derived from an EMBL/GenBank/DDBJ whole genome shotgun (WGS) entry which is preliminary data.</text>
</comment>
<evidence type="ECO:0000256" key="1">
    <source>
        <dbReference type="SAM" id="MobiDB-lite"/>
    </source>
</evidence>
<feature type="compositionally biased region" description="Basic and acidic residues" evidence="1">
    <location>
        <begin position="56"/>
        <end position="66"/>
    </location>
</feature>
<keyword evidence="3" id="KW-1185">Reference proteome</keyword>
<proteinExistence type="predicted"/>
<feature type="region of interest" description="Disordered" evidence="1">
    <location>
        <begin position="1"/>
        <end position="109"/>
    </location>
</feature>
<feature type="compositionally biased region" description="Basic and acidic residues" evidence="1">
    <location>
        <begin position="1"/>
        <end position="12"/>
    </location>
</feature>
<dbReference type="EMBL" id="JARBJD010000122">
    <property type="protein sequence ID" value="KAK2951231.1"/>
    <property type="molecule type" value="Genomic_DNA"/>
</dbReference>
<evidence type="ECO:0000313" key="2">
    <source>
        <dbReference type="EMBL" id="KAK2951231.1"/>
    </source>
</evidence>
<reference evidence="2 3" key="1">
    <citation type="journal article" date="2022" name="bioRxiv">
        <title>Genomics of Preaxostyla Flagellates Illuminates Evolutionary Transitions and the Path Towards Mitochondrial Loss.</title>
        <authorList>
            <person name="Novak L.V.F."/>
            <person name="Treitli S.C."/>
            <person name="Pyrih J."/>
            <person name="Halakuc P."/>
            <person name="Pipaliya S.V."/>
            <person name="Vacek V."/>
            <person name="Brzon O."/>
            <person name="Soukal P."/>
            <person name="Eme L."/>
            <person name="Dacks J.B."/>
            <person name="Karnkowska A."/>
            <person name="Elias M."/>
            <person name="Hampl V."/>
        </authorList>
    </citation>
    <scope>NUCLEOTIDE SEQUENCE [LARGE SCALE GENOMIC DNA]</scope>
    <source>
        <strain evidence="2">NAU3</strain>
        <tissue evidence="2">Gut</tissue>
    </source>
</reference>
<feature type="compositionally biased region" description="Basic and acidic residues" evidence="1">
    <location>
        <begin position="82"/>
        <end position="100"/>
    </location>
</feature>
<evidence type="ECO:0000313" key="3">
    <source>
        <dbReference type="Proteomes" id="UP001281761"/>
    </source>
</evidence>